<keyword evidence="1" id="KW-1133">Transmembrane helix</keyword>
<name>A0A1M5B110_9GAMM</name>
<keyword evidence="1" id="KW-0812">Transmembrane</keyword>
<feature type="transmembrane region" description="Helical" evidence="1">
    <location>
        <begin position="337"/>
        <end position="358"/>
    </location>
</feature>
<evidence type="ECO:0000313" key="4">
    <source>
        <dbReference type="Proteomes" id="UP000184170"/>
    </source>
</evidence>
<dbReference type="PANTHER" id="PTHR33406">
    <property type="entry name" value="MEMBRANE PROTEIN MJ1562-RELATED"/>
    <property type="match status" value="1"/>
</dbReference>
<accession>A0A1M5B110</accession>
<keyword evidence="2" id="KW-0732">Signal</keyword>
<evidence type="ECO:0000256" key="1">
    <source>
        <dbReference type="SAM" id="Phobius"/>
    </source>
</evidence>
<dbReference type="STRING" id="494016.SAMN04487965_2034"/>
<protein>
    <submittedName>
        <fullName evidence="3">Predicted exporter</fullName>
    </submittedName>
</protein>
<feature type="transmembrane region" description="Helical" evidence="1">
    <location>
        <begin position="699"/>
        <end position="722"/>
    </location>
</feature>
<feature type="transmembrane region" description="Helical" evidence="1">
    <location>
        <begin position="616"/>
        <end position="634"/>
    </location>
</feature>
<feature type="signal peptide" evidence="2">
    <location>
        <begin position="1"/>
        <end position="20"/>
    </location>
</feature>
<dbReference type="GO" id="GO:0005886">
    <property type="term" value="C:plasma membrane"/>
    <property type="evidence" value="ECO:0007669"/>
    <property type="project" value="TreeGrafter"/>
</dbReference>
<keyword evidence="4" id="KW-1185">Reference proteome</keyword>
<evidence type="ECO:0000313" key="3">
    <source>
        <dbReference type="EMBL" id="SHF36143.1"/>
    </source>
</evidence>
<dbReference type="InterPro" id="IPR050545">
    <property type="entry name" value="Mycobact_MmpL"/>
</dbReference>
<dbReference type="RefSeq" id="WP_073274241.1">
    <property type="nucleotide sequence ID" value="NZ_FQVA01000001.1"/>
</dbReference>
<feature type="transmembrane region" description="Helical" evidence="1">
    <location>
        <begin position="668"/>
        <end position="687"/>
    </location>
</feature>
<feature type="transmembrane region" description="Helical" evidence="1">
    <location>
        <begin position="641"/>
        <end position="662"/>
    </location>
</feature>
<organism evidence="3 4">
    <name type="scientific">Microbulbifer donghaiensis</name>
    <dbReference type="NCBI Taxonomy" id="494016"/>
    <lineage>
        <taxon>Bacteria</taxon>
        <taxon>Pseudomonadati</taxon>
        <taxon>Pseudomonadota</taxon>
        <taxon>Gammaproteobacteria</taxon>
        <taxon>Cellvibrionales</taxon>
        <taxon>Microbulbiferaceae</taxon>
        <taxon>Microbulbifer</taxon>
    </lineage>
</organism>
<sequence>MNRRFALWLALVAAFTLAAAARYQPGWLQTDILALAGDSDAAPAVAAAQRKLNGQLQGSVLWMLVGPAAEAETLAHATEMLAQQLRAAAAITRLEYRWAEAERYQREWALLFPMRQQLLTGADRNLLAETPEALVRRQLAALYGPEGAGIDLERDPFATFRHYFAAGPQLATQVFGEIPVQQRGEHAFTLLQSTATPVALGGKVRTPLLQLREELQRWAEARNLTLLSVGAPLHTEYAAAGAQREIRLIGGLSIAAICLLSLLIFRSMRPLLLSVFAIAAGIASGTAAVIALLGQMHILAFVFGTTVTGLAIDYAFHFICNRMRPGPARDRDVLPGLLLGLVSSCLAFFALALTPFPLLRQMGVFVGAGLIGAWLTVVLLFPSLLKLRQRRLHIAERLPPTKPSRYLAALAVLLLVGAAALPRIEFGDDLRLFYTPPEFLAEDETQLNDLLPSRPESAYFLVQGNDWRQLLEREWQLMGELQSAREEGALADFQALSLRFPPERIQRADWELMRDFYGSAPVQGFYTQLGYSATEAQQLVAALRQPFKAVTLPEWLAVAGGQYADLWLGCNAGGCASIVRLYGLQQTASLPSSLEGVTLVDPPRAIAAVMSQQRDLLLKLLPLVLLVVTVVIALRTGARRALSIIGLPLAAVVATLALAVLSGAAINLFHVAALLLVFGIGVDYAVFSHMSGRDERSHTLLAIGMAGITTLLGFGLLALSATPAIADFGLTLAVGTTLTLVLATLFFARAVEGGNR</sequence>
<feature type="transmembrane region" description="Helical" evidence="1">
    <location>
        <begin position="364"/>
        <end position="385"/>
    </location>
</feature>
<gene>
    <name evidence="3" type="ORF">SAMN04487965_2034</name>
</gene>
<keyword evidence="1" id="KW-0472">Membrane</keyword>
<dbReference type="EMBL" id="FQVA01000001">
    <property type="protein sequence ID" value="SHF36143.1"/>
    <property type="molecule type" value="Genomic_DNA"/>
</dbReference>
<feature type="chain" id="PRO_5012002295" evidence="2">
    <location>
        <begin position="21"/>
        <end position="756"/>
    </location>
</feature>
<dbReference type="AlphaFoldDB" id="A0A1M5B110"/>
<feature type="transmembrane region" description="Helical" evidence="1">
    <location>
        <begin position="298"/>
        <end position="316"/>
    </location>
</feature>
<feature type="transmembrane region" description="Helical" evidence="1">
    <location>
        <begin position="272"/>
        <end position="292"/>
    </location>
</feature>
<feature type="transmembrane region" description="Helical" evidence="1">
    <location>
        <begin position="728"/>
        <end position="748"/>
    </location>
</feature>
<feature type="transmembrane region" description="Helical" evidence="1">
    <location>
        <begin position="246"/>
        <end position="265"/>
    </location>
</feature>
<dbReference type="PANTHER" id="PTHR33406:SF13">
    <property type="entry name" value="MEMBRANE PROTEIN YDFJ"/>
    <property type="match status" value="1"/>
</dbReference>
<dbReference type="Gene3D" id="1.20.1640.10">
    <property type="entry name" value="Multidrug efflux transporter AcrB transmembrane domain"/>
    <property type="match status" value="2"/>
</dbReference>
<dbReference type="OrthoDB" id="9780358at2"/>
<feature type="transmembrane region" description="Helical" evidence="1">
    <location>
        <begin position="406"/>
        <end position="424"/>
    </location>
</feature>
<reference evidence="4" key="1">
    <citation type="submission" date="2016-11" db="EMBL/GenBank/DDBJ databases">
        <authorList>
            <person name="Varghese N."/>
            <person name="Submissions S."/>
        </authorList>
    </citation>
    <scope>NUCLEOTIDE SEQUENCE [LARGE SCALE GENOMIC DNA]</scope>
    <source>
        <strain evidence="4">CGMCC 1.7063</strain>
    </source>
</reference>
<dbReference type="SUPFAM" id="SSF82866">
    <property type="entry name" value="Multidrug efflux transporter AcrB transmembrane domain"/>
    <property type="match status" value="2"/>
</dbReference>
<proteinExistence type="predicted"/>
<dbReference type="Proteomes" id="UP000184170">
    <property type="component" value="Unassembled WGS sequence"/>
</dbReference>
<evidence type="ECO:0000256" key="2">
    <source>
        <dbReference type="SAM" id="SignalP"/>
    </source>
</evidence>